<organism evidence="1">
    <name type="scientific">Stegastes partitus</name>
    <name type="common">bicolor damselfish</name>
    <dbReference type="NCBI Taxonomy" id="144197"/>
    <lineage>
        <taxon>Eukaryota</taxon>
        <taxon>Metazoa</taxon>
        <taxon>Chordata</taxon>
        <taxon>Craniata</taxon>
        <taxon>Vertebrata</taxon>
        <taxon>Euteleostomi</taxon>
        <taxon>Actinopterygii</taxon>
        <taxon>Neopterygii</taxon>
        <taxon>Teleostei</taxon>
        <taxon>Neoteleostei</taxon>
        <taxon>Acanthomorphata</taxon>
        <taxon>Ovalentaria</taxon>
        <taxon>Pomacentridae</taxon>
        <taxon>Stegastes</taxon>
    </lineage>
</organism>
<proteinExistence type="predicted"/>
<reference evidence="1" key="1">
    <citation type="submission" date="2023-09" db="UniProtKB">
        <authorList>
            <consortium name="Ensembl"/>
        </authorList>
    </citation>
    <scope>IDENTIFICATION</scope>
</reference>
<evidence type="ECO:0000313" key="1">
    <source>
        <dbReference type="Ensembl" id="ENSSPAP00000027664.1"/>
    </source>
</evidence>
<dbReference type="Ensembl" id="ENSSPAT00000028114.1">
    <property type="protein sequence ID" value="ENSSPAP00000027664.1"/>
    <property type="gene ID" value="ENSSPAG00000020850.1"/>
</dbReference>
<dbReference type="AlphaFoldDB" id="A0A3B5BC18"/>
<dbReference type="GeneTree" id="ENSGT01130000281550"/>
<accession>A0A3B5BC18</accession>
<sequence length="93" mass="10621">MDPAPEQRDQPAGVILPAVNEEQLPYPDVAPVVCFCLTQSTRPRSWCLKIVHSPYPFLLQIYLLGTQTAFKIDYIDYHITLYKEVHIEGALSF</sequence>
<protein>
    <submittedName>
        <fullName evidence="1">Uncharacterized protein</fullName>
    </submittedName>
</protein>
<dbReference type="STRING" id="144197.ENSSPAP00000027664"/>
<name>A0A3B5BC18_9TELE</name>